<comment type="caution">
    <text evidence="1">The sequence shown here is derived from an EMBL/GenBank/DDBJ whole genome shotgun (WGS) entry which is preliminary data.</text>
</comment>
<dbReference type="EMBL" id="LFND01000007">
    <property type="protein sequence ID" value="KMQ59394.1"/>
    <property type="molecule type" value="Genomic_DNA"/>
</dbReference>
<gene>
    <name evidence="1" type="ORF">ACM46_19995</name>
</gene>
<organism evidence="1 2">
    <name type="scientific">Chryseobacterium angstadtii</name>
    <dbReference type="NCBI Taxonomy" id="558151"/>
    <lineage>
        <taxon>Bacteria</taxon>
        <taxon>Pseudomonadati</taxon>
        <taxon>Bacteroidota</taxon>
        <taxon>Flavobacteriia</taxon>
        <taxon>Flavobacteriales</taxon>
        <taxon>Weeksellaceae</taxon>
        <taxon>Chryseobacterium group</taxon>
        <taxon>Chryseobacterium</taxon>
    </lineage>
</organism>
<reference evidence="1 2" key="1">
    <citation type="journal article" date="2013" name="Int. J. Syst. Evol. Microbiol.">
        <title>Chryseobacterium angstadtii sp. nov., isolated from a newt tank.</title>
        <authorList>
            <person name="Kirk K.E."/>
            <person name="Hoffman J.A."/>
            <person name="Smith K.A."/>
            <person name="Strahan B.L."/>
            <person name="Failor K.C."/>
            <person name="Krebs J.E."/>
            <person name="Gale A.N."/>
            <person name="Do T.D."/>
            <person name="Sontag T.C."/>
            <person name="Batties A.M."/>
            <person name="Mistiszyn K."/>
            <person name="Newman J.D."/>
        </authorList>
    </citation>
    <scope>NUCLEOTIDE SEQUENCE [LARGE SCALE GENOMIC DNA]</scope>
    <source>
        <strain evidence="1 2">KM</strain>
    </source>
</reference>
<name>A0A0J7I099_9FLAO</name>
<accession>A0A0J7I099</accession>
<dbReference type="Proteomes" id="UP000036261">
    <property type="component" value="Unassembled WGS sequence"/>
</dbReference>
<evidence type="ECO:0000313" key="2">
    <source>
        <dbReference type="Proteomes" id="UP000036261"/>
    </source>
</evidence>
<dbReference type="STRING" id="558151.ACM46_19995"/>
<proteinExistence type="predicted"/>
<sequence length="93" mass="10680">MNENRTLLNFSLSPCPFGPTTFTSNWNDGNNSAGWRGVDNNNIVFWNTGNAEVETTNLQVQVNANTYRWYELKWWCMEVSGAKKIFLSVKRIA</sequence>
<protein>
    <submittedName>
        <fullName evidence="1">Uncharacterized protein</fullName>
    </submittedName>
</protein>
<keyword evidence="2" id="KW-1185">Reference proteome</keyword>
<dbReference type="PATRIC" id="fig|558151.6.peg.4206"/>
<evidence type="ECO:0000313" key="1">
    <source>
        <dbReference type="EMBL" id="KMQ59394.1"/>
    </source>
</evidence>
<dbReference type="AlphaFoldDB" id="A0A0J7I099"/>